<organism evidence="1 2">
    <name type="scientific">Cupriavidus taiwanensis</name>
    <dbReference type="NCBI Taxonomy" id="164546"/>
    <lineage>
        <taxon>Bacteria</taxon>
        <taxon>Pseudomonadati</taxon>
        <taxon>Pseudomonadota</taxon>
        <taxon>Betaproteobacteria</taxon>
        <taxon>Burkholderiales</taxon>
        <taxon>Burkholderiaceae</taxon>
        <taxon>Cupriavidus</taxon>
    </lineage>
</organism>
<dbReference type="EMBL" id="OVTA01000021">
    <property type="protein sequence ID" value="SPR98558.1"/>
    <property type="molecule type" value="Genomic_DNA"/>
</dbReference>
<reference evidence="1 2" key="1">
    <citation type="submission" date="2018-01" db="EMBL/GenBank/DDBJ databases">
        <authorList>
            <person name="Gaut B.S."/>
            <person name="Morton B.R."/>
            <person name="Clegg M.T."/>
            <person name="Duvall M.R."/>
        </authorList>
    </citation>
    <scope>NUCLEOTIDE SEQUENCE [LARGE SCALE GENOMIC DNA]</scope>
    <source>
        <strain evidence="1">Cupriavidus taiwanensis cmp 52</strain>
    </source>
</reference>
<evidence type="ECO:0000313" key="1">
    <source>
        <dbReference type="EMBL" id="SPR98558.1"/>
    </source>
</evidence>
<protein>
    <recommendedName>
        <fullName evidence="3">Transposase</fullName>
    </recommendedName>
</protein>
<dbReference type="Proteomes" id="UP000256805">
    <property type="component" value="Unassembled WGS sequence"/>
</dbReference>
<accession>A0A375J045</accession>
<evidence type="ECO:0008006" key="3">
    <source>
        <dbReference type="Google" id="ProtNLM"/>
    </source>
</evidence>
<name>A0A375J045_9BURK</name>
<gene>
    <name evidence="1" type="ORF">CBM2634_A280015</name>
</gene>
<dbReference type="AlphaFoldDB" id="A0A375J045"/>
<proteinExistence type="predicted"/>
<sequence>MVSAAAQEAYVKLTIPLQYFSRCIKLVFPRVWHDCWEKCLEKHHRSAYFFI</sequence>
<evidence type="ECO:0000313" key="2">
    <source>
        <dbReference type="Proteomes" id="UP000256805"/>
    </source>
</evidence>